<keyword evidence="2" id="KW-1185">Reference proteome</keyword>
<organism evidence="1 2">
    <name type="scientific">Candidatus Chloroploca mongolica</name>
    <dbReference type="NCBI Taxonomy" id="2528176"/>
    <lineage>
        <taxon>Bacteria</taxon>
        <taxon>Bacillati</taxon>
        <taxon>Chloroflexota</taxon>
        <taxon>Chloroflexia</taxon>
        <taxon>Chloroflexales</taxon>
        <taxon>Chloroflexineae</taxon>
        <taxon>Oscillochloridaceae</taxon>
        <taxon>Candidatus Chloroploca</taxon>
    </lineage>
</organism>
<evidence type="ECO:0008006" key="3">
    <source>
        <dbReference type="Google" id="ProtNLM"/>
    </source>
</evidence>
<gene>
    <name evidence="1" type="ORF">EYB53_009200</name>
</gene>
<protein>
    <recommendedName>
        <fullName evidence="3">GAF domain-containing protein</fullName>
    </recommendedName>
</protein>
<comment type="caution">
    <text evidence="1">The sequence shown here is derived from an EMBL/GenBank/DDBJ whole genome shotgun (WGS) entry which is preliminary data.</text>
</comment>
<dbReference type="Proteomes" id="UP001193081">
    <property type="component" value="Unassembled WGS sequence"/>
</dbReference>
<evidence type="ECO:0000313" key="2">
    <source>
        <dbReference type="Proteomes" id="UP001193081"/>
    </source>
</evidence>
<evidence type="ECO:0000313" key="1">
    <source>
        <dbReference type="EMBL" id="MBP1465878.1"/>
    </source>
</evidence>
<dbReference type="RefSeq" id="WP_135477902.1">
    <property type="nucleotide sequence ID" value="NZ_SIJK02000013.1"/>
</dbReference>
<proteinExistence type="predicted"/>
<sequence>MDTTFHAKPDSELLYNLALQLGSIQELSEAAQVTLETFARCTQAKSGLLLMPDIVPLSIGMSAPTADEVVAIYALPAVQAAMQLVGITVLPGGLVPLDGSIHIAGILPTRHGPPGLLLLGCEPPLNHSVRRTLAAAMPLLRQTFERLREQQHRQQTRPTIDPRLAQDLTQLQATLNKIHERLLHAASILYNEAMPEPEVTFALAQSLEQLQQALDLCTKMQVHEA</sequence>
<reference evidence="1 2" key="1">
    <citation type="submission" date="2021-03" db="EMBL/GenBank/DDBJ databases">
        <authorList>
            <person name="Grouzdev D.S."/>
        </authorList>
    </citation>
    <scope>NUCLEOTIDE SEQUENCE [LARGE SCALE GENOMIC DNA]</scope>
    <source>
        <strain evidence="1 2">M50-1</strain>
    </source>
</reference>
<accession>A0ABS4D8W6</accession>
<dbReference type="EMBL" id="SIJK02000013">
    <property type="protein sequence ID" value="MBP1465878.1"/>
    <property type="molecule type" value="Genomic_DNA"/>
</dbReference>
<name>A0ABS4D8W6_9CHLR</name>